<gene>
    <name evidence="6" type="ORF">RUM44_006910</name>
</gene>
<feature type="transmembrane region" description="Helical" evidence="5">
    <location>
        <begin position="35"/>
        <end position="59"/>
    </location>
</feature>
<evidence type="ECO:0000256" key="1">
    <source>
        <dbReference type="ARBA" id="ARBA00004141"/>
    </source>
</evidence>
<accession>A0ABR1AZ80</accession>
<dbReference type="PANTHER" id="PTHR11040:SF169">
    <property type="entry name" value="FI24038P1"/>
    <property type="match status" value="1"/>
</dbReference>
<protein>
    <recommendedName>
        <fullName evidence="8">Zinc transporter ZIP3</fullName>
    </recommendedName>
</protein>
<name>A0ABR1AZ80_POLSC</name>
<evidence type="ECO:0000256" key="5">
    <source>
        <dbReference type="SAM" id="Phobius"/>
    </source>
</evidence>
<feature type="transmembrane region" description="Helical" evidence="5">
    <location>
        <begin position="282"/>
        <end position="301"/>
    </location>
</feature>
<evidence type="ECO:0000313" key="7">
    <source>
        <dbReference type="Proteomes" id="UP001359485"/>
    </source>
</evidence>
<evidence type="ECO:0008006" key="8">
    <source>
        <dbReference type="Google" id="ProtNLM"/>
    </source>
</evidence>
<sequence>MAVTHYVSMIVVSVASCVFGLIPMAFAIRVTKHCPFFLSLILCLGGGILLATSIVHMLTEVQEKLKHSAQLYFSLGFLILYTFDEICHLCLESRNPKIHQQKSDFENIRRGSYGAIKDITKTEISPFLKYDSIEENVNKPTCTKSYCTSEPQNGHSTSNIHHSMHQHSSDNEIQCHVEMGETQTSNPIAKTGLLLALVVHSILEGVAIGVQTKFKEILLLLGTITFHKVILSFCLGLELQSHGVRPLHLILSILVFSFGSALGIFIGTIVTTTDGIFNIDSQMQAVAAGSLLYVAAFEILPRERYMWQQKNKLQGAGLFQLFAVILGFMCITALHIYVDM</sequence>
<feature type="transmembrane region" description="Helical" evidence="5">
    <location>
        <begin position="71"/>
        <end position="91"/>
    </location>
</feature>
<keyword evidence="4 5" id="KW-0472">Membrane</keyword>
<evidence type="ECO:0000256" key="3">
    <source>
        <dbReference type="ARBA" id="ARBA00022989"/>
    </source>
</evidence>
<reference evidence="6 7" key="1">
    <citation type="submission" date="2023-09" db="EMBL/GenBank/DDBJ databases">
        <title>Genomes of two closely related lineages of the louse Polyplax serrata with different host specificities.</title>
        <authorList>
            <person name="Martinu J."/>
            <person name="Tarabai H."/>
            <person name="Stefka J."/>
            <person name="Hypsa V."/>
        </authorList>
    </citation>
    <scope>NUCLEOTIDE SEQUENCE [LARGE SCALE GENOMIC DNA]</scope>
    <source>
        <strain evidence="6">98ZLc_SE</strain>
    </source>
</reference>
<organism evidence="6 7">
    <name type="scientific">Polyplax serrata</name>
    <name type="common">Common mouse louse</name>
    <dbReference type="NCBI Taxonomy" id="468196"/>
    <lineage>
        <taxon>Eukaryota</taxon>
        <taxon>Metazoa</taxon>
        <taxon>Ecdysozoa</taxon>
        <taxon>Arthropoda</taxon>
        <taxon>Hexapoda</taxon>
        <taxon>Insecta</taxon>
        <taxon>Pterygota</taxon>
        <taxon>Neoptera</taxon>
        <taxon>Paraneoptera</taxon>
        <taxon>Psocodea</taxon>
        <taxon>Troctomorpha</taxon>
        <taxon>Phthiraptera</taxon>
        <taxon>Anoplura</taxon>
        <taxon>Polyplacidae</taxon>
        <taxon>Polyplax</taxon>
    </lineage>
</organism>
<proteinExistence type="predicted"/>
<evidence type="ECO:0000256" key="2">
    <source>
        <dbReference type="ARBA" id="ARBA00022692"/>
    </source>
</evidence>
<evidence type="ECO:0000313" key="6">
    <source>
        <dbReference type="EMBL" id="KAK6631880.1"/>
    </source>
</evidence>
<comment type="caution">
    <text evidence="6">The sequence shown here is derived from an EMBL/GenBank/DDBJ whole genome shotgun (WGS) entry which is preliminary data.</text>
</comment>
<feature type="transmembrane region" description="Helical" evidence="5">
    <location>
        <begin position="249"/>
        <end position="270"/>
    </location>
</feature>
<evidence type="ECO:0000256" key="4">
    <source>
        <dbReference type="ARBA" id="ARBA00023136"/>
    </source>
</evidence>
<keyword evidence="7" id="KW-1185">Reference proteome</keyword>
<keyword evidence="2 5" id="KW-0812">Transmembrane</keyword>
<dbReference type="PANTHER" id="PTHR11040">
    <property type="entry name" value="ZINC/IRON TRANSPORTER"/>
    <property type="match status" value="1"/>
</dbReference>
<feature type="transmembrane region" description="Helical" evidence="5">
    <location>
        <begin position="313"/>
        <end position="338"/>
    </location>
</feature>
<dbReference type="Pfam" id="PF02535">
    <property type="entry name" value="Zip"/>
    <property type="match status" value="1"/>
</dbReference>
<feature type="transmembrane region" description="Helical" evidence="5">
    <location>
        <begin position="217"/>
        <end position="237"/>
    </location>
</feature>
<dbReference type="Proteomes" id="UP001359485">
    <property type="component" value="Unassembled WGS sequence"/>
</dbReference>
<comment type="subcellular location">
    <subcellularLocation>
        <location evidence="1">Membrane</location>
        <topology evidence="1">Multi-pass membrane protein</topology>
    </subcellularLocation>
</comment>
<feature type="transmembrane region" description="Helical" evidence="5">
    <location>
        <begin position="6"/>
        <end position="28"/>
    </location>
</feature>
<keyword evidence="3 5" id="KW-1133">Transmembrane helix</keyword>
<dbReference type="InterPro" id="IPR003689">
    <property type="entry name" value="ZIP"/>
</dbReference>
<dbReference type="EMBL" id="JAWJWF010000005">
    <property type="protein sequence ID" value="KAK6631880.1"/>
    <property type="molecule type" value="Genomic_DNA"/>
</dbReference>